<dbReference type="Proteomes" id="UP000242875">
    <property type="component" value="Unassembled WGS sequence"/>
</dbReference>
<evidence type="ECO:0000259" key="1">
    <source>
        <dbReference type="Pfam" id="PF17921"/>
    </source>
</evidence>
<dbReference type="PANTHER" id="PTHR45835:SF99">
    <property type="entry name" value="CHROMO DOMAIN-CONTAINING PROTEIN-RELATED"/>
    <property type="match status" value="1"/>
</dbReference>
<feature type="domain" description="Integrase zinc-binding" evidence="1">
    <location>
        <begin position="4"/>
        <end position="30"/>
    </location>
</feature>
<gene>
    <name evidence="2" type="ORF">BZG36_03408</name>
</gene>
<organism evidence="2 3">
    <name type="scientific">Bifiguratus adelaidae</name>
    <dbReference type="NCBI Taxonomy" id="1938954"/>
    <lineage>
        <taxon>Eukaryota</taxon>
        <taxon>Fungi</taxon>
        <taxon>Fungi incertae sedis</taxon>
        <taxon>Mucoromycota</taxon>
        <taxon>Mucoromycotina</taxon>
        <taxon>Endogonomycetes</taxon>
        <taxon>Endogonales</taxon>
        <taxon>Endogonales incertae sedis</taxon>
        <taxon>Bifiguratus</taxon>
    </lineage>
</organism>
<proteinExistence type="predicted"/>
<dbReference type="PANTHER" id="PTHR45835">
    <property type="entry name" value="YALI0A06105P"/>
    <property type="match status" value="1"/>
</dbReference>
<accession>A0A261XYS3</accession>
<keyword evidence="3" id="KW-1185">Reference proteome</keyword>
<protein>
    <recommendedName>
        <fullName evidence="1">Integrase zinc-binding domain-containing protein</fullName>
    </recommendedName>
</protein>
<dbReference type="EMBL" id="MVBO01000081">
    <property type="protein sequence ID" value="OZJ03510.1"/>
    <property type="molecule type" value="Genomic_DNA"/>
</dbReference>
<evidence type="ECO:0000313" key="2">
    <source>
        <dbReference type="EMBL" id="OZJ03510.1"/>
    </source>
</evidence>
<dbReference type="InterPro" id="IPR036397">
    <property type="entry name" value="RNaseH_sf"/>
</dbReference>
<dbReference type="InterPro" id="IPR041588">
    <property type="entry name" value="Integrase_H2C2"/>
</dbReference>
<dbReference type="OrthoDB" id="2447315at2759"/>
<name>A0A261XYS3_9FUNG</name>
<evidence type="ECO:0000313" key="3">
    <source>
        <dbReference type="Proteomes" id="UP000242875"/>
    </source>
</evidence>
<dbReference type="InterPro" id="IPR012337">
    <property type="entry name" value="RNaseH-like_sf"/>
</dbReference>
<dbReference type="AlphaFoldDB" id="A0A261XYS3"/>
<dbReference type="SUPFAM" id="SSF53098">
    <property type="entry name" value="Ribonuclease H-like"/>
    <property type="match status" value="1"/>
</dbReference>
<dbReference type="Pfam" id="PF17921">
    <property type="entry name" value="Integrase_H2C2"/>
    <property type="match status" value="1"/>
</dbReference>
<reference evidence="2 3" key="1">
    <citation type="journal article" date="2017" name="Mycologia">
        <title>Bifiguratus adelaidae, gen. et sp. nov., a new member of Mucoromycotina in endophytic and soil-dwelling habitats.</title>
        <authorList>
            <person name="Torres-Cruz T.J."/>
            <person name="Billingsley Tobias T.L."/>
            <person name="Almatruk M."/>
            <person name="Hesse C."/>
            <person name="Kuske C.R."/>
            <person name="Desiro A."/>
            <person name="Benucci G.M."/>
            <person name="Bonito G."/>
            <person name="Stajich J.E."/>
            <person name="Dunlap C."/>
            <person name="Arnold A.E."/>
            <person name="Porras-Alfaro A."/>
        </authorList>
    </citation>
    <scope>NUCLEOTIDE SEQUENCE [LARGE SCALE GENOMIC DNA]</scope>
    <source>
        <strain evidence="2 3">AZ0501</strain>
    </source>
</reference>
<sequence length="189" mass="21768">MPISGHLRQRKTYEQLRRHFMWSGMREEVISVGPLTPLPIPPRSWSDIAMDLIVRLPNTSKGFHAILIIVDLMNRIAHFIPTILNVSAQGVVQLVIHNIVRLRESTAFHPETDDQSERSKRRLEQMLRTYVGPTQRDWDKYLPLIEFAYNAAPQVSPRRAPFEIVLGVIPLTSKTAELVDVEDMPAVWR</sequence>
<comment type="caution">
    <text evidence="2">The sequence shown here is derived from an EMBL/GenBank/DDBJ whole genome shotgun (WGS) entry which is preliminary data.</text>
</comment>
<dbReference type="GO" id="GO:0003676">
    <property type="term" value="F:nucleic acid binding"/>
    <property type="evidence" value="ECO:0007669"/>
    <property type="project" value="InterPro"/>
</dbReference>
<dbReference type="Gene3D" id="3.30.420.10">
    <property type="entry name" value="Ribonuclease H-like superfamily/Ribonuclease H"/>
    <property type="match status" value="1"/>
</dbReference>